<dbReference type="SUPFAM" id="SSF50475">
    <property type="entry name" value="FMN-binding split barrel"/>
    <property type="match status" value="1"/>
</dbReference>
<comment type="caution">
    <text evidence="1">The sequence shown here is derived from an EMBL/GenBank/DDBJ whole genome shotgun (WGS) entry which is preliminary data.</text>
</comment>
<dbReference type="PANTHER" id="PTHR35802:SF1">
    <property type="entry name" value="PROTEASE SYNTHASE AND SPORULATION PROTEIN PAI 2"/>
    <property type="match status" value="1"/>
</dbReference>
<dbReference type="PIRSF" id="PIRSF010372">
    <property type="entry name" value="PaiB"/>
    <property type="match status" value="1"/>
</dbReference>
<protein>
    <submittedName>
        <fullName evidence="1">FMN-binding negative transcriptional regulator</fullName>
    </submittedName>
</protein>
<proteinExistence type="predicted"/>
<sequence>MYQPSHFRLDDAETLQLTIEQSPFATLVTHGAESGLTADHLPLLFEPAEGDLSGGRLRGHIARANPLASRAFDHRALAIFHGPQAYITPSWYPAKKAHGKVVPTWNYEVVHVHGRLHLIDDPAWLYGVVGALTERFERERALPWSIDDAPADFIAKMCRAIIGVELTVERIEGKRKASQHKPREEREAIFQGLRGEYEHTVADATILSGIE</sequence>
<dbReference type="Pfam" id="PF04299">
    <property type="entry name" value="FMN_bind_2"/>
    <property type="match status" value="1"/>
</dbReference>
<evidence type="ECO:0000313" key="2">
    <source>
        <dbReference type="Proteomes" id="UP000466024"/>
    </source>
</evidence>
<dbReference type="Proteomes" id="UP000466024">
    <property type="component" value="Unassembled WGS sequence"/>
</dbReference>
<dbReference type="Gene3D" id="2.30.110.10">
    <property type="entry name" value="Electron Transport, Fmn-binding Protein, Chain A"/>
    <property type="match status" value="1"/>
</dbReference>
<dbReference type="EMBL" id="VTPX01000001">
    <property type="protein sequence ID" value="KAA0020403.1"/>
    <property type="molecule type" value="Genomic_DNA"/>
</dbReference>
<dbReference type="InterPro" id="IPR012349">
    <property type="entry name" value="Split_barrel_FMN-bd"/>
</dbReference>
<dbReference type="InterPro" id="IPR007396">
    <property type="entry name" value="TR_PAI2-type"/>
</dbReference>
<evidence type="ECO:0000313" key="1">
    <source>
        <dbReference type="EMBL" id="KAA0020403.1"/>
    </source>
</evidence>
<reference evidence="1 2" key="1">
    <citation type="submission" date="2019-08" db="EMBL/GenBank/DDBJ databases">
        <title>Bioinformatics analysis of the strain L3 and L5.</title>
        <authorList>
            <person name="Li X."/>
        </authorList>
    </citation>
    <scope>NUCLEOTIDE SEQUENCE [LARGE SCALE GENOMIC DNA]</scope>
    <source>
        <strain evidence="1 2">L3</strain>
    </source>
</reference>
<dbReference type="AlphaFoldDB" id="A0A640WID2"/>
<gene>
    <name evidence="1" type="ORF">F0A16_00940</name>
</gene>
<dbReference type="PANTHER" id="PTHR35802">
    <property type="entry name" value="PROTEASE SYNTHASE AND SPORULATION PROTEIN PAI 2"/>
    <property type="match status" value="1"/>
</dbReference>
<accession>A0A640WID2</accession>
<dbReference type="RefSeq" id="WP_149433529.1">
    <property type="nucleotide sequence ID" value="NZ_VTPX01000001.1"/>
</dbReference>
<organism evidence="1 2">
    <name type="scientific">Salinicola corii</name>
    <dbReference type="NCBI Taxonomy" id="2606937"/>
    <lineage>
        <taxon>Bacteria</taxon>
        <taxon>Pseudomonadati</taxon>
        <taxon>Pseudomonadota</taxon>
        <taxon>Gammaproteobacteria</taxon>
        <taxon>Oceanospirillales</taxon>
        <taxon>Halomonadaceae</taxon>
        <taxon>Salinicola</taxon>
    </lineage>
</organism>
<keyword evidence="2" id="KW-1185">Reference proteome</keyword>
<name>A0A640WID2_9GAMM</name>